<reference evidence="3" key="1">
    <citation type="journal article" date="2015" name="Genome Announc.">
        <title>Draft genome sequence of the cellulolytic fungus Chaetomium globosum.</title>
        <authorList>
            <person name="Cuomo C.A."/>
            <person name="Untereiner W.A."/>
            <person name="Ma L.-J."/>
            <person name="Grabherr M."/>
            <person name="Birren B.W."/>
        </authorList>
    </citation>
    <scope>NUCLEOTIDE SEQUENCE [LARGE SCALE GENOMIC DNA]</scope>
    <source>
        <strain evidence="3">ATCC 6205 / CBS 148.51 / DSM 1962 / NBRC 6347 / NRRL 1970</strain>
    </source>
</reference>
<keyword evidence="3" id="KW-1185">Reference proteome</keyword>
<protein>
    <submittedName>
        <fullName evidence="2">Uncharacterized protein</fullName>
    </submittedName>
</protein>
<sequence length="170" mass="18536">MANPDGDGTQLPSPEPTRHETALVLSTQARSDVAMTKLAFITADLARKREELEQFAISAKVLQEALEKNAAERQQLMAEVYGLTNNDYNDINDTDPKVASLEEKVAMLEAEVAELEAKEREMTMICAHASKGAASAGDKNDNDDSWMAMKVTAHGMTTHGMMTKVQTHGV</sequence>
<dbReference type="HOGENOM" id="CLU_1570443_0_0_1"/>
<dbReference type="OrthoDB" id="10565479at2759"/>
<proteinExistence type="predicted"/>
<evidence type="ECO:0000313" key="3">
    <source>
        <dbReference type="Proteomes" id="UP000001056"/>
    </source>
</evidence>
<keyword evidence="1" id="KW-0175">Coiled coil</keyword>
<dbReference type="InParanoid" id="Q2H2Y8"/>
<dbReference type="Proteomes" id="UP000001056">
    <property type="component" value="Unassembled WGS sequence"/>
</dbReference>
<gene>
    <name evidence="2" type="ORF">CHGG_03858</name>
</gene>
<evidence type="ECO:0000313" key="2">
    <source>
        <dbReference type="EMBL" id="EAQ87239.1"/>
    </source>
</evidence>
<dbReference type="AlphaFoldDB" id="Q2H2Y8"/>
<dbReference type="VEuPathDB" id="FungiDB:CHGG_03858"/>
<name>Q2H2Y8_CHAGB</name>
<feature type="coiled-coil region" evidence="1">
    <location>
        <begin position="45"/>
        <end position="125"/>
    </location>
</feature>
<dbReference type="GeneID" id="4392085"/>
<organism evidence="2 3">
    <name type="scientific">Chaetomium globosum (strain ATCC 6205 / CBS 148.51 / DSM 1962 / NBRC 6347 / NRRL 1970)</name>
    <name type="common">Soil fungus</name>
    <dbReference type="NCBI Taxonomy" id="306901"/>
    <lineage>
        <taxon>Eukaryota</taxon>
        <taxon>Fungi</taxon>
        <taxon>Dikarya</taxon>
        <taxon>Ascomycota</taxon>
        <taxon>Pezizomycotina</taxon>
        <taxon>Sordariomycetes</taxon>
        <taxon>Sordariomycetidae</taxon>
        <taxon>Sordariales</taxon>
        <taxon>Chaetomiaceae</taxon>
        <taxon>Chaetomium</taxon>
    </lineage>
</organism>
<dbReference type="EMBL" id="CH408032">
    <property type="protein sequence ID" value="EAQ87239.1"/>
    <property type="molecule type" value="Genomic_DNA"/>
</dbReference>
<evidence type="ECO:0000256" key="1">
    <source>
        <dbReference type="SAM" id="Coils"/>
    </source>
</evidence>
<accession>Q2H2Y8</accession>
<dbReference type="RefSeq" id="XP_001223072.1">
    <property type="nucleotide sequence ID" value="XM_001223071.1"/>
</dbReference>